<dbReference type="RefSeq" id="WP_006845890.1">
    <property type="nucleotide sequence ID" value="NZ_CP026847.1"/>
</dbReference>
<accession>A0A7H1ML35</accession>
<keyword evidence="4" id="KW-1185">Reference proteome</keyword>
<protein>
    <submittedName>
        <fullName evidence="3">Uncharacterized protein</fullName>
    </submittedName>
</protein>
<evidence type="ECO:0000313" key="4">
    <source>
        <dbReference type="Proteomes" id="UP000516446"/>
    </source>
</evidence>
<name>A0A7H1ML35_9LACO</name>
<dbReference type="Proteomes" id="UP000516446">
    <property type="component" value="Chromosome"/>
</dbReference>
<feature type="compositionally biased region" description="Polar residues" evidence="1">
    <location>
        <begin position="141"/>
        <end position="154"/>
    </location>
</feature>
<dbReference type="AlphaFoldDB" id="A0A7H1ML35"/>
<evidence type="ECO:0000313" key="3">
    <source>
        <dbReference type="EMBL" id="QNT64171.1"/>
    </source>
</evidence>
<proteinExistence type="predicted"/>
<evidence type="ECO:0000256" key="2">
    <source>
        <dbReference type="SAM" id="Phobius"/>
    </source>
</evidence>
<feature type="compositionally biased region" description="Low complexity" evidence="1">
    <location>
        <begin position="155"/>
        <end position="181"/>
    </location>
</feature>
<feature type="compositionally biased region" description="Low complexity" evidence="1">
    <location>
        <begin position="115"/>
        <end position="137"/>
    </location>
</feature>
<keyword evidence="2" id="KW-1133">Transmembrane helix</keyword>
<feature type="region of interest" description="Disordered" evidence="1">
    <location>
        <begin position="112"/>
        <end position="184"/>
    </location>
</feature>
<organism evidence="3 4">
    <name type="scientific">Weissella koreensis</name>
    <dbReference type="NCBI Taxonomy" id="165096"/>
    <lineage>
        <taxon>Bacteria</taxon>
        <taxon>Bacillati</taxon>
        <taxon>Bacillota</taxon>
        <taxon>Bacilli</taxon>
        <taxon>Lactobacillales</taxon>
        <taxon>Lactobacillaceae</taxon>
        <taxon>Weissella</taxon>
    </lineage>
</organism>
<dbReference type="EMBL" id="CP043431">
    <property type="protein sequence ID" value="QNT64171.1"/>
    <property type="molecule type" value="Genomic_DNA"/>
</dbReference>
<keyword evidence="2" id="KW-0812">Transmembrane</keyword>
<reference evidence="3 4" key="1">
    <citation type="submission" date="2019-08" db="EMBL/GenBank/DDBJ databases">
        <authorList>
            <person name="Chang H.C."/>
            <person name="Mun S.Y."/>
        </authorList>
    </citation>
    <scope>NUCLEOTIDE SEQUENCE [LARGE SCALE GENOMIC DNA]</scope>
    <source>
        <strain evidence="3 4">SK</strain>
    </source>
</reference>
<keyword evidence="2" id="KW-0472">Membrane</keyword>
<sequence length="252" mass="27979">MTDEQFQQLKRYKELLDVGVLAPNEYKRLKDRFLQVEMIALDVEQSQKPQPITETRNKSQARQKRSWKWLKPILYVLLLLIILSGGYAYLQWHHQNSQKIIQKNEQNAIVQSDLSSTKQQTKQSSSSSEKNTRTNSESSEKAANSTNLTSTVDASSVPVDDTDTASTSTSTAVDASSAESALTQNDSTGVAWTYQNATANGFVFVGPTNEDGSYAKALVTDRSDGQNVEIRTGTVDTDSSWSVNDDVTVPWQ</sequence>
<feature type="transmembrane region" description="Helical" evidence="2">
    <location>
        <begin position="72"/>
        <end position="90"/>
    </location>
</feature>
<evidence type="ECO:0000256" key="1">
    <source>
        <dbReference type="SAM" id="MobiDB-lite"/>
    </source>
</evidence>
<gene>
    <name evidence="3" type="ORF">FY536_02295</name>
</gene>